<dbReference type="GeneID" id="112495099"/>
<dbReference type="Proteomes" id="UP000694920">
    <property type="component" value="Unplaced"/>
</dbReference>
<dbReference type="RefSeq" id="XP_024945769.1">
    <property type="nucleotide sequence ID" value="XM_025090001.1"/>
</dbReference>
<sequence>MVLPCFAEKFSGLVSNHILINLNSYIFTDCSAIKDTEEGKSMLRSFQRANETYKADMSRNKHNAKVLGDTKIIATSLEIGFCDHRLRRQCEFRRSRAKREHERVA</sequence>
<evidence type="ECO:0000313" key="1">
    <source>
        <dbReference type="Proteomes" id="UP000694920"/>
    </source>
</evidence>
<protein>
    <submittedName>
        <fullName evidence="2">Uncharacterized protein LOC112495099</fullName>
    </submittedName>
</protein>
<accession>A0AAJ7W5Z7</accession>
<reference evidence="2" key="1">
    <citation type="submission" date="2025-08" db="UniProtKB">
        <authorList>
            <consortium name="RefSeq"/>
        </authorList>
    </citation>
    <scope>IDENTIFICATION</scope>
</reference>
<name>A0AAJ7W5Z7_CEPCN</name>
<dbReference type="AlphaFoldDB" id="A0AAJ7W5Z7"/>
<keyword evidence="1" id="KW-1185">Reference proteome</keyword>
<evidence type="ECO:0000313" key="2">
    <source>
        <dbReference type="RefSeq" id="XP_024945769.1"/>
    </source>
</evidence>
<dbReference type="KEGG" id="ccin:112495099"/>
<organism evidence="1 2">
    <name type="scientific">Cephus cinctus</name>
    <name type="common">Wheat stem sawfly</name>
    <dbReference type="NCBI Taxonomy" id="211228"/>
    <lineage>
        <taxon>Eukaryota</taxon>
        <taxon>Metazoa</taxon>
        <taxon>Ecdysozoa</taxon>
        <taxon>Arthropoda</taxon>
        <taxon>Hexapoda</taxon>
        <taxon>Insecta</taxon>
        <taxon>Pterygota</taxon>
        <taxon>Neoptera</taxon>
        <taxon>Endopterygota</taxon>
        <taxon>Hymenoptera</taxon>
        <taxon>Cephoidea</taxon>
        <taxon>Cephidae</taxon>
        <taxon>Cephus</taxon>
    </lineage>
</organism>
<gene>
    <name evidence="2" type="primary">LOC112495099</name>
</gene>
<proteinExistence type="predicted"/>